<comment type="caution">
    <text evidence="2">The sequence shown here is derived from an EMBL/GenBank/DDBJ whole genome shotgun (WGS) entry which is preliminary data.</text>
</comment>
<reference evidence="2 3" key="1">
    <citation type="submission" date="2022-05" db="EMBL/GenBank/DDBJ databases">
        <authorList>
            <consortium name="Genoscope - CEA"/>
            <person name="William W."/>
        </authorList>
    </citation>
    <scope>NUCLEOTIDE SEQUENCE [LARGE SCALE GENOMIC DNA]</scope>
</reference>
<dbReference type="Proteomes" id="UP001159427">
    <property type="component" value="Unassembled WGS sequence"/>
</dbReference>
<feature type="compositionally biased region" description="Basic and acidic residues" evidence="1">
    <location>
        <begin position="21"/>
        <end position="40"/>
    </location>
</feature>
<name>A0ABN8MET1_9CNID</name>
<evidence type="ECO:0000313" key="2">
    <source>
        <dbReference type="EMBL" id="CAH3028216.1"/>
    </source>
</evidence>
<protein>
    <submittedName>
        <fullName evidence="2">Uncharacterized protein</fullName>
    </submittedName>
</protein>
<evidence type="ECO:0000256" key="1">
    <source>
        <dbReference type="SAM" id="MobiDB-lite"/>
    </source>
</evidence>
<sequence>PNPEIRGHGTQNATRRTRKPSGSDEREPLLSKDKGQEKPLKSPLLKNQRNAPDGSESDYEDSIHSLRATPVSESQPTVVPDVEVKPAPREPKSLKNESNGRSSGKSKGAESKPKGTEGKSKDVESKPKGAEGTSEKKSKLLDFKKFDIIELDCIFDDFKTTFDPFVQNREDLEKSEDSFKKAVQSFGEIHPKASIGEYVAALKTKLKDEKITVKIKQGALTIYEQGGAIVKGISDAVTAVNAILKLGKDLKAMPLTIQKGTDDAVDRAEGLDVQDILKREFKSVWDFGKIPKLKKAFSNNVEQIRGAPKMVRDFYRKTKEIILEIYHAFADEEDKKKMQEDLAEGDEGNSNEEETSEGKGKKKDEGGATGKSEKKKEKKKDEFHKKLKFESVGLADIDSVFISLASAINPFVETRERIQAARESFENVVKTVCKFDAKKEFKDYIKELKKNAKEGNITIFIDEEDGEIKVKSIKGVKPPKPYRDAVEALKNIKLSGKEAVELEPHVQDGVEKCVDRIKAIDPQRDFHSLLKTKTAVFSLPGKIKKFNDNRKKAQEIPGIVKEFCLYVEQLVRDILEALTGEKEEIEEKKEDSDDEKSNGERKRSEETKAEDKGEKGNDVERKDESTDKMKGQFGEKEEDKSLEAQDEPEKNEYEASEHVKGEEFEKSGERRDEYGGEKKVQEGQKAED</sequence>
<feature type="non-terminal residue" evidence="2">
    <location>
        <position position="1"/>
    </location>
</feature>
<feature type="compositionally biased region" description="Polar residues" evidence="1">
    <location>
        <begin position="96"/>
        <end position="105"/>
    </location>
</feature>
<feature type="compositionally biased region" description="Acidic residues" evidence="1">
    <location>
        <begin position="341"/>
        <end position="355"/>
    </location>
</feature>
<feature type="region of interest" description="Disordered" evidence="1">
    <location>
        <begin position="337"/>
        <end position="377"/>
    </location>
</feature>
<evidence type="ECO:0000313" key="3">
    <source>
        <dbReference type="Proteomes" id="UP001159427"/>
    </source>
</evidence>
<feature type="compositionally biased region" description="Basic and acidic residues" evidence="1">
    <location>
        <begin position="356"/>
        <end position="377"/>
    </location>
</feature>
<feature type="compositionally biased region" description="Basic and acidic residues" evidence="1">
    <location>
        <begin position="107"/>
        <end position="134"/>
    </location>
</feature>
<accession>A0ABN8MET1</accession>
<feature type="region of interest" description="Disordered" evidence="1">
    <location>
        <begin position="583"/>
        <end position="688"/>
    </location>
</feature>
<feature type="region of interest" description="Disordered" evidence="1">
    <location>
        <begin position="1"/>
        <end position="134"/>
    </location>
</feature>
<gene>
    <name evidence="2" type="ORF">PEVE_00033409</name>
</gene>
<keyword evidence="3" id="KW-1185">Reference proteome</keyword>
<proteinExistence type="predicted"/>
<organism evidence="2 3">
    <name type="scientific">Porites evermanni</name>
    <dbReference type="NCBI Taxonomy" id="104178"/>
    <lineage>
        <taxon>Eukaryota</taxon>
        <taxon>Metazoa</taxon>
        <taxon>Cnidaria</taxon>
        <taxon>Anthozoa</taxon>
        <taxon>Hexacorallia</taxon>
        <taxon>Scleractinia</taxon>
        <taxon>Fungiina</taxon>
        <taxon>Poritidae</taxon>
        <taxon>Porites</taxon>
    </lineage>
</organism>
<feature type="compositionally biased region" description="Basic and acidic residues" evidence="1">
    <location>
        <begin position="82"/>
        <end position="95"/>
    </location>
</feature>
<dbReference type="EMBL" id="CALNXI010000497">
    <property type="protein sequence ID" value="CAH3028216.1"/>
    <property type="molecule type" value="Genomic_DNA"/>
</dbReference>